<feature type="domain" description="Myb/SANT-like" evidence="2">
    <location>
        <begin position="89"/>
        <end position="181"/>
    </location>
</feature>
<reference evidence="3" key="1">
    <citation type="submission" date="2023-07" db="EMBL/GenBank/DDBJ databases">
        <title>draft genome sequence of fig (Ficus carica).</title>
        <authorList>
            <person name="Takahashi T."/>
            <person name="Nishimura K."/>
        </authorList>
    </citation>
    <scope>NUCLEOTIDE SEQUENCE</scope>
</reference>
<dbReference type="AlphaFoldDB" id="A0AA88J1W9"/>
<keyword evidence="4" id="KW-1185">Reference proteome</keyword>
<evidence type="ECO:0000256" key="1">
    <source>
        <dbReference type="SAM" id="MobiDB-lite"/>
    </source>
</evidence>
<comment type="caution">
    <text evidence="3">The sequence shown here is derived from an EMBL/GenBank/DDBJ whole genome shotgun (WGS) entry which is preliminary data.</text>
</comment>
<protein>
    <recommendedName>
        <fullName evidence="2">Myb/SANT-like domain-containing protein</fullName>
    </recommendedName>
</protein>
<name>A0AA88J1W9_FICCA</name>
<sequence length="378" mass="42135">MRRRLVSAKQGRRKGRISQYFRATKSVQRAISSCPLPPSSTVYSSTSSNSVTQSEMGGLFSCVWMSSGGCIDLSVHEMPRKTSGETYMWNAAKEKLFLEKLDDYLASTGGKQPTGSILAQWANEFNAHFGGVPAYAGTLSQKKERMRKIYRGWKALKANTGLGYDPATDTVVCSDDAWQNFVHVFKECNHLRYEGLRNKELYYNIFDKNHAAGASAFGSVTMGGGSIPSFDFDFSMDQSVTHPVLDEEMSPSIGGRMQGNTRGGPDEPGLSRSRGSAGKRKQRDATDEMTFSAMQEIANHFRGRSVSGTSSDLSTRKDDILDCMNIMKEMCIPQYQRTLMWHYFDAHPRLQRPFCQLDDDDRRGIIASVVNPQMPPAN</sequence>
<evidence type="ECO:0000313" key="3">
    <source>
        <dbReference type="EMBL" id="GMN60664.1"/>
    </source>
</evidence>
<gene>
    <name evidence="3" type="ORF">TIFTF001_029760</name>
</gene>
<dbReference type="Proteomes" id="UP001187192">
    <property type="component" value="Unassembled WGS sequence"/>
</dbReference>
<dbReference type="PANTHER" id="PTHR47584:SF19">
    <property type="entry name" value="L10-INTERACTING MYB DOMAIN-CONTAINING PROTEIN-LIKE"/>
    <property type="match status" value="1"/>
</dbReference>
<dbReference type="PANTHER" id="PTHR47584">
    <property type="match status" value="1"/>
</dbReference>
<organism evidence="3 4">
    <name type="scientific">Ficus carica</name>
    <name type="common">Common fig</name>
    <dbReference type="NCBI Taxonomy" id="3494"/>
    <lineage>
        <taxon>Eukaryota</taxon>
        <taxon>Viridiplantae</taxon>
        <taxon>Streptophyta</taxon>
        <taxon>Embryophyta</taxon>
        <taxon>Tracheophyta</taxon>
        <taxon>Spermatophyta</taxon>
        <taxon>Magnoliopsida</taxon>
        <taxon>eudicotyledons</taxon>
        <taxon>Gunneridae</taxon>
        <taxon>Pentapetalae</taxon>
        <taxon>rosids</taxon>
        <taxon>fabids</taxon>
        <taxon>Rosales</taxon>
        <taxon>Moraceae</taxon>
        <taxon>Ficeae</taxon>
        <taxon>Ficus</taxon>
    </lineage>
</organism>
<proteinExistence type="predicted"/>
<evidence type="ECO:0000313" key="4">
    <source>
        <dbReference type="Proteomes" id="UP001187192"/>
    </source>
</evidence>
<feature type="region of interest" description="Disordered" evidence="1">
    <location>
        <begin position="247"/>
        <end position="287"/>
    </location>
</feature>
<dbReference type="Pfam" id="PF12776">
    <property type="entry name" value="Myb_DNA-bind_3"/>
    <property type="match status" value="1"/>
</dbReference>
<accession>A0AA88J1W9</accession>
<dbReference type="InterPro" id="IPR024752">
    <property type="entry name" value="Myb/SANT-like_dom"/>
</dbReference>
<dbReference type="InterPro" id="IPR045026">
    <property type="entry name" value="LIMYB"/>
</dbReference>
<dbReference type="EMBL" id="BTGU01000101">
    <property type="protein sequence ID" value="GMN60664.1"/>
    <property type="molecule type" value="Genomic_DNA"/>
</dbReference>
<evidence type="ECO:0000259" key="2">
    <source>
        <dbReference type="Pfam" id="PF12776"/>
    </source>
</evidence>